<reference evidence="4" key="4">
    <citation type="submission" date="2015-04" db="EMBL/GenBank/DDBJ databases">
        <title>Maintaining two mating types: Structure of the mating type locus and its role in heterokaryosis in Podospora anserina.</title>
        <authorList>
            <person name="Grognet P."/>
            <person name="Bidard F."/>
            <person name="Kuchly C."/>
            <person name="Chan Ho Tong L."/>
            <person name="Coppin E."/>
            <person name="Ait Benkhali J."/>
            <person name="Couloux A."/>
            <person name="Wincker P."/>
            <person name="Debuchy R."/>
            <person name="Silar P."/>
        </authorList>
    </citation>
    <scope>NUCLEOTIDE SEQUENCE</scope>
</reference>
<evidence type="ECO:0000256" key="1">
    <source>
        <dbReference type="SAM" id="MobiDB-lite"/>
    </source>
</evidence>
<reference evidence="3 5" key="1">
    <citation type="journal article" date="2008" name="Genome Biol.">
        <title>The genome sequence of the model ascomycete fungus Podospora anserina.</title>
        <authorList>
            <person name="Espagne E."/>
            <person name="Lespinet O."/>
            <person name="Malagnac F."/>
            <person name="Da Silva C."/>
            <person name="Jaillon O."/>
            <person name="Porcel B.M."/>
            <person name="Couloux A."/>
            <person name="Aury J.-M."/>
            <person name="Segurens B."/>
            <person name="Poulain J."/>
            <person name="Anthouard V."/>
            <person name="Grossetete S."/>
            <person name="Khalili H."/>
            <person name="Coppin E."/>
            <person name="Dequard-Chablat M."/>
            <person name="Picard M."/>
            <person name="Contamine V."/>
            <person name="Arnaise S."/>
            <person name="Bourdais A."/>
            <person name="Berteaux-Lecellier V."/>
            <person name="Gautheret D."/>
            <person name="de Vries R.P."/>
            <person name="Battaglia E."/>
            <person name="Coutinho P.M."/>
            <person name="Danchin E.G.J."/>
            <person name="Henrissat B."/>
            <person name="El Khoury R."/>
            <person name="Sainsard-Chanet A."/>
            <person name="Boivin A."/>
            <person name="Pinan-Lucarre B."/>
            <person name="Sellem C.H."/>
            <person name="Debuchy R."/>
            <person name="Wincker P."/>
            <person name="Weissenbach J."/>
            <person name="Silar P."/>
        </authorList>
    </citation>
    <scope>NUCLEOTIDE SEQUENCE [LARGE SCALE GENOMIC DNA]</scope>
    <source>
        <strain evidence="5">S / ATCC MYA-4624 / DSM 980 / FGSC 10383</strain>
        <strain evidence="3">S mat+</strain>
    </source>
</reference>
<evidence type="ECO:0000313" key="3">
    <source>
        <dbReference type="EMBL" id="CAP67041.1"/>
    </source>
</evidence>
<keyword evidence="2" id="KW-0732">Signal</keyword>
<dbReference type="InterPro" id="IPR028000">
    <property type="entry name" value="Pma1"/>
</dbReference>
<reference evidence="3" key="2">
    <citation type="submission" date="2008-07" db="EMBL/GenBank/DDBJ databases">
        <authorList>
            <person name="Genoscope - CEA"/>
        </authorList>
    </citation>
    <scope>NUCLEOTIDE SEQUENCE</scope>
    <source>
        <strain evidence="3">S mat+</strain>
    </source>
</reference>
<organism evidence="3">
    <name type="scientific">Podospora anserina (strain S / ATCC MYA-4624 / DSM 980 / FGSC 10383)</name>
    <name type="common">Pleurage anserina</name>
    <dbReference type="NCBI Taxonomy" id="515849"/>
    <lineage>
        <taxon>Eukaryota</taxon>
        <taxon>Fungi</taxon>
        <taxon>Dikarya</taxon>
        <taxon>Ascomycota</taxon>
        <taxon>Pezizomycotina</taxon>
        <taxon>Sordariomycetes</taxon>
        <taxon>Sordariomycetidae</taxon>
        <taxon>Sordariales</taxon>
        <taxon>Podosporaceae</taxon>
        <taxon>Podospora</taxon>
        <taxon>Podospora anserina</taxon>
    </lineage>
</organism>
<sequence length="170" mass="18095">MRYLPKVALATIASSLFLPPAFSLPQAGSVPDAAPLPWVTINPQGDAETIIPKVITTEGHRATLSNPPAHLISTATYTLSPDGRLSTYTGLAPVATATTNPDNNNNNNNNNDDDDDESAAFLACQSDKGHDEPFCLPRRGSSLIAGRTYYSLFPPLPPPQLDTQTPNSPQ</sequence>
<evidence type="ECO:0000313" key="4">
    <source>
        <dbReference type="EMBL" id="CDP28784.1"/>
    </source>
</evidence>
<dbReference type="Pfam" id="PF14610">
    <property type="entry name" value="Psg1"/>
    <property type="match status" value="1"/>
</dbReference>
<dbReference type="HOGENOM" id="CLU_1571306_0_0_1"/>
<evidence type="ECO:0000313" key="5">
    <source>
        <dbReference type="Proteomes" id="UP000001197"/>
    </source>
</evidence>
<name>B2AQA2_PODAN</name>
<gene>
    <name evidence="3" type="ORF">PODANS_4_4840</name>
</gene>
<protein>
    <submittedName>
        <fullName evidence="3">Podospora anserina S mat+ genomic DNA chromosome 4, supercontig 4</fullName>
    </submittedName>
</protein>
<dbReference type="EMBL" id="FO904939">
    <property type="protein sequence ID" value="CDP28784.1"/>
    <property type="molecule type" value="Genomic_DNA"/>
</dbReference>
<proteinExistence type="predicted"/>
<feature type="signal peptide" evidence="2">
    <location>
        <begin position="1"/>
        <end position="23"/>
    </location>
</feature>
<keyword evidence="5" id="KW-1185">Reference proteome</keyword>
<evidence type="ECO:0000256" key="2">
    <source>
        <dbReference type="SAM" id="SignalP"/>
    </source>
</evidence>
<reference evidence="5" key="3">
    <citation type="journal article" date="2014" name="Genetics">
        <title>Maintaining two mating types: Structure of the mating type locus and its role in heterokaryosis in Podospora anserina.</title>
        <authorList>
            <person name="Grognet P."/>
            <person name="Bidard F."/>
            <person name="Kuchly C."/>
            <person name="Tong L.C.H."/>
            <person name="Coppin E."/>
            <person name="Benkhali J.A."/>
            <person name="Couloux A."/>
            <person name="Wincker P."/>
            <person name="Debuchy R."/>
            <person name="Silar P."/>
        </authorList>
    </citation>
    <scope>GENOME REANNOTATION</scope>
    <source>
        <strain evidence="5">S / ATCC MYA-4624 / DSM 980 / FGSC 10383</strain>
    </source>
</reference>
<dbReference type="AlphaFoldDB" id="B2AQA2"/>
<dbReference type="KEGG" id="pan:PODANSg3403"/>
<dbReference type="eggNOG" id="ENOG502QVDR">
    <property type="taxonomic scope" value="Eukaryota"/>
</dbReference>
<dbReference type="EMBL" id="CU633895">
    <property type="protein sequence ID" value="CAP67041.1"/>
    <property type="molecule type" value="Genomic_DNA"/>
</dbReference>
<dbReference type="GeneID" id="6190601"/>
<dbReference type="Proteomes" id="UP000001197">
    <property type="component" value="Chromosome 4"/>
</dbReference>
<dbReference type="RefSeq" id="XP_001906375.1">
    <property type="nucleotide sequence ID" value="XM_001906340.1"/>
</dbReference>
<dbReference type="VEuPathDB" id="FungiDB:PODANS_4_4840"/>
<accession>B2AQA2</accession>
<feature type="region of interest" description="Disordered" evidence="1">
    <location>
        <begin position="94"/>
        <end position="117"/>
    </location>
</feature>
<dbReference type="OrthoDB" id="4084551at2759"/>
<feature type="chain" id="PRO_5007638846" evidence="2">
    <location>
        <begin position="24"/>
        <end position="170"/>
    </location>
</feature>